<evidence type="ECO:0000256" key="1">
    <source>
        <dbReference type="SAM" id="MobiDB-lite"/>
    </source>
</evidence>
<feature type="compositionally biased region" description="Polar residues" evidence="1">
    <location>
        <begin position="200"/>
        <end position="209"/>
    </location>
</feature>
<proteinExistence type="predicted"/>
<organism evidence="2 3">
    <name type="scientific">Triparma strigata</name>
    <dbReference type="NCBI Taxonomy" id="1606541"/>
    <lineage>
        <taxon>Eukaryota</taxon>
        <taxon>Sar</taxon>
        <taxon>Stramenopiles</taxon>
        <taxon>Ochrophyta</taxon>
        <taxon>Bolidophyceae</taxon>
        <taxon>Parmales</taxon>
        <taxon>Triparmaceae</taxon>
        <taxon>Triparma</taxon>
    </lineage>
</organism>
<feature type="region of interest" description="Disordered" evidence="1">
    <location>
        <begin position="197"/>
        <end position="276"/>
    </location>
</feature>
<evidence type="ECO:0000313" key="2">
    <source>
        <dbReference type="EMBL" id="GMH86792.1"/>
    </source>
</evidence>
<dbReference type="PANTHER" id="PTHR22091:SF1">
    <property type="entry name" value="COILED-COIL DOMAIN-CONTAINING PROTEIN 77"/>
    <property type="match status" value="1"/>
</dbReference>
<feature type="compositionally biased region" description="Low complexity" evidence="1">
    <location>
        <begin position="1"/>
        <end position="11"/>
    </location>
</feature>
<feature type="region of interest" description="Disordered" evidence="1">
    <location>
        <begin position="497"/>
        <end position="539"/>
    </location>
</feature>
<dbReference type="InterPro" id="IPR037696">
    <property type="entry name" value="CCDC77"/>
</dbReference>
<name>A0A9W7EQ83_9STRA</name>
<protein>
    <submittedName>
        <fullName evidence="2">Uncharacterized protein</fullName>
    </submittedName>
</protein>
<comment type="caution">
    <text evidence="2">The sequence shown here is derived from an EMBL/GenBank/DDBJ whole genome shotgun (WGS) entry which is preliminary data.</text>
</comment>
<reference evidence="3" key="1">
    <citation type="journal article" date="2023" name="Commun. Biol.">
        <title>Genome analysis of Parmales, the sister group of diatoms, reveals the evolutionary specialization of diatoms from phago-mixotrophs to photoautotrophs.</title>
        <authorList>
            <person name="Ban H."/>
            <person name="Sato S."/>
            <person name="Yoshikawa S."/>
            <person name="Yamada K."/>
            <person name="Nakamura Y."/>
            <person name="Ichinomiya M."/>
            <person name="Sato N."/>
            <person name="Blanc-Mathieu R."/>
            <person name="Endo H."/>
            <person name="Kuwata A."/>
            <person name="Ogata H."/>
        </authorList>
    </citation>
    <scope>NUCLEOTIDE SEQUENCE [LARGE SCALE GENOMIC DNA]</scope>
    <source>
        <strain evidence="3">NIES 3701</strain>
    </source>
</reference>
<dbReference type="OrthoDB" id="191169at2759"/>
<accession>A0A9W7EQ83</accession>
<evidence type="ECO:0000313" key="3">
    <source>
        <dbReference type="Proteomes" id="UP001165085"/>
    </source>
</evidence>
<dbReference type="Proteomes" id="UP001165085">
    <property type="component" value="Unassembled WGS sequence"/>
</dbReference>
<sequence>MVVSSASQTGSGKKKGKKTKSSSTASSSPVPSPHAPLHPTYPSPHSAMKTLRENTPPPSSTSSLGGRHSPKPMNPDIENLLGFYKRQCESNEAQINQLVQSIADLDPAYDELSKARKLVEDKTGEITRLHDYASSLNTAIISEKEKSLNLQGEVERLRIVEMELKRENDNLMERAGGGRGVTKEEVTFYRDCRPERLRRNVSTGNSRVGSPTRTTTVNSNSSTLSSPAKKIRGRLGPQGGKDPASPSSSARKKEDPSSPSKRTPVHHAHTAHNTSRQVLRTVYLPNERADALVLMVESLSSQLEEHKMLAKVHLKTIAEEFKEREENYKRRIAEDQIMIETLSNRCDDVERKWRNAVQSESKANAALQVKDRLEAERQAVGKEGMEKLREERDELAAQLEKNKNMLKSHSQVHHRNLLHQVAEREKDVHSLREQYRDLQKVYDEKLETLEIKAQQSKERFKSLEERRKIEIASFQKDISFFKNNIRQLERELMLKKKEEVSSGRNRSSSTLSRKGSSSSVGSPGGGGAVAPQSSDPDTRNATIIRHITDFGYNPSELPENASFYGGLSGRLHEDVHELKAKVQSLSKEIIDDGPVEEVGGGGMGGNRFIEVDSTSARRGSYFGTEKVESKSMDLGEAEEGVLQAWMEAGRSGGGGRGGGGD</sequence>
<keyword evidence="3" id="KW-1185">Reference proteome</keyword>
<dbReference type="AlphaFoldDB" id="A0A9W7EQ83"/>
<gene>
    <name evidence="2" type="ORF">TrST_g13172</name>
</gene>
<feature type="compositionally biased region" description="Pro residues" evidence="1">
    <location>
        <begin position="30"/>
        <end position="42"/>
    </location>
</feature>
<feature type="compositionally biased region" description="Low complexity" evidence="1">
    <location>
        <begin position="502"/>
        <end position="521"/>
    </location>
</feature>
<feature type="region of interest" description="Disordered" evidence="1">
    <location>
        <begin position="1"/>
        <end position="77"/>
    </location>
</feature>
<dbReference type="EMBL" id="BRXY01000319">
    <property type="protein sequence ID" value="GMH86792.1"/>
    <property type="molecule type" value="Genomic_DNA"/>
</dbReference>
<dbReference type="PANTHER" id="PTHR22091">
    <property type="entry name" value="COILED-COIL DOMAIN-CONTAINING PROTEIN 77"/>
    <property type="match status" value="1"/>
</dbReference>
<feature type="compositionally biased region" description="Low complexity" evidence="1">
    <location>
        <begin position="210"/>
        <end position="227"/>
    </location>
</feature>